<proteinExistence type="predicted"/>
<keyword evidence="3" id="KW-0812">Transmembrane</keyword>
<protein>
    <submittedName>
        <fullName evidence="9">Unannotated protein</fullName>
    </submittedName>
</protein>
<reference evidence="9" key="1">
    <citation type="submission" date="2020-05" db="EMBL/GenBank/DDBJ databases">
        <authorList>
            <person name="Chiriac C."/>
            <person name="Salcher M."/>
            <person name="Ghai R."/>
            <person name="Kavagutti S V."/>
        </authorList>
    </citation>
    <scope>NUCLEOTIDE SEQUENCE</scope>
</reference>
<dbReference type="GO" id="GO:0005524">
    <property type="term" value="F:ATP binding"/>
    <property type="evidence" value="ECO:0007669"/>
    <property type="project" value="UniProtKB-KW"/>
</dbReference>
<dbReference type="FunFam" id="3.40.50.300:FF:000287">
    <property type="entry name" value="Multidrug ABC transporter ATP-binding protein"/>
    <property type="match status" value="1"/>
</dbReference>
<organism evidence="9">
    <name type="scientific">freshwater metagenome</name>
    <dbReference type="NCBI Taxonomy" id="449393"/>
    <lineage>
        <taxon>unclassified sequences</taxon>
        <taxon>metagenomes</taxon>
        <taxon>ecological metagenomes</taxon>
    </lineage>
</organism>
<dbReference type="InterPro" id="IPR036640">
    <property type="entry name" value="ABC1_TM_sf"/>
</dbReference>
<dbReference type="Gene3D" id="3.40.50.300">
    <property type="entry name" value="P-loop containing nucleotide triphosphate hydrolases"/>
    <property type="match status" value="1"/>
</dbReference>
<sequence>MSALVSFDRVFEVLDAPNRVEDRPDAIELPRPKGHIEFDHVSFRYPGVDAGTIASLEMGLPRGSEAENEDVLHDINIDIRPGQLIALVGPSGSGKTTLSSLLPRLYDVTNGAIRIDGHDVREVTQESLRAAIGVVAQDPHLFHDTVGANLRYARPEATVDEIIEACRSAQILDVIQALPDGFETVVGERGYRLSGGEKQRLAIARMLVKDPAVVVLDEATSHLDTENESLVQQALASALSGRTAIVIAHRLSTIVDADQIIVMERGRVLERGRHAELRRAGGLYADLYETLIRPAVADSTAAENTTIATTNGA</sequence>
<evidence type="ECO:0000313" key="9">
    <source>
        <dbReference type="EMBL" id="CAB4755476.1"/>
    </source>
</evidence>
<keyword evidence="2" id="KW-0813">Transport</keyword>
<evidence type="ECO:0000256" key="5">
    <source>
        <dbReference type="ARBA" id="ARBA00022840"/>
    </source>
</evidence>
<evidence type="ECO:0000256" key="1">
    <source>
        <dbReference type="ARBA" id="ARBA00004141"/>
    </source>
</evidence>
<dbReference type="GO" id="GO:0034040">
    <property type="term" value="F:ATPase-coupled lipid transmembrane transporter activity"/>
    <property type="evidence" value="ECO:0007669"/>
    <property type="project" value="TreeGrafter"/>
</dbReference>
<keyword evidence="4" id="KW-0547">Nucleotide-binding</keyword>
<evidence type="ECO:0000259" key="8">
    <source>
        <dbReference type="PROSITE" id="PS50893"/>
    </source>
</evidence>
<dbReference type="Pfam" id="PF00005">
    <property type="entry name" value="ABC_tran"/>
    <property type="match status" value="1"/>
</dbReference>
<dbReference type="AlphaFoldDB" id="A0A6J6U7E8"/>
<accession>A0A6J6U7E8</accession>
<dbReference type="GO" id="GO:0016020">
    <property type="term" value="C:membrane"/>
    <property type="evidence" value="ECO:0007669"/>
    <property type="project" value="UniProtKB-SubCell"/>
</dbReference>
<dbReference type="PROSITE" id="PS00211">
    <property type="entry name" value="ABC_TRANSPORTER_1"/>
    <property type="match status" value="1"/>
</dbReference>
<dbReference type="SUPFAM" id="SSF52540">
    <property type="entry name" value="P-loop containing nucleoside triphosphate hydrolases"/>
    <property type="match status" value="1"/>
</dbReference>
<evidence type="ECO:0000256" key="2">
    <source>
        <dbReference type="ARBA" id="ARBA00022448"/>
    </source>
</evidence>
<dbReference type="GO" id="GO:0016887">
    <property type="term" value="F:ATP hydrolysis activity"/>
    <property type="evidence" value="ECO:0007669"/>
    <property type="project" value="InterPro"/>
</dbReference>
<evidence type="ECO:0000256" key="7">
    <source>
        <dbReference type="ARBA" id="ARBA00023136"/>
    </source>
</evidence>
<dbReference type="InterPro" id="IPR017871">
    <property type="entry name" value="ABC_transporter-like_CS"/>
</dbReference>
<dbReference type="InterPro" id="IPR039421">
    <property type="entry name" value="Type_1_exporter"/>
</dbReference>
<dbReference type="InterPro" id="IPR003593">
    <property type="entry name" value="AAA+_ATPase"/>
</dbReference>
<gene>
    <name evidence="9" type="ORF">UFOPK2754_02072</name>
</gene>
<dbReference type="Gene3D" id="1.20.1560.10">
    <property type="entry name" value="ABC transporter type 1, transmembrane domain"/>
    <property type="match status" value="1"/>
</dbReference>
<keyword evidence="6" id="KW-1133">Transmembrane helix</keyword>
<dbReference type="PANTHER" id="PTHR24221">
    <property type="entry name" value="ATP-BINDING CASSETTE SUB-FAMILY B"/>
    <property type="match status" value="1"/>
</dbReference>
<dbReference type="InterPro" id="IPR003439">
    <property type="entry name" value="ABC_transporter-like_ATP-bd"/>
</dbReference>
<dbReference type="EMBL" id="CAEZYR010000081">
    <property type="protein sequence ID" value="CAB4755476.1"/>
    <property type="molecule type" value="Genomic_DNA"/>
</dbReference>
<evidence type="ECO:0000256" key="3">
    <source>
        <dbReference type="ARBA" id="ARBA00022692"/>
    </source>
</evidence>
<dbReference type="PROSITE" id="PS50893">
    <property type="entry name" value="ABC_TRANSPORTER_2"/>
    <property type="match status" value="1"/>
</dbReference>
<evidence type="ECO:0000256" key="6">
    <source>
        <dbReference type="ARBA" id="ARBA00022989"/>
    </source>
</evidence>
<feature type="domain" description="ABC transporter" evidence="8">
    <location>
        <begin position="36"/>
        <end position="290"/>
    </location>
</feature>
<dbReference type="SMART" id="SM00382">
    <property type="entry name" value="AAA"/>
    <property type="match status" value="1"/>
</dbReference>
<evidence type="ECO:0000256" key="4">
    <source>
        <dbReference type="ARBA" id="ARBA00022741"/>
    </source>
</evidence>
<dbReference type="PANTHER" id="PTHR24221:SF654">
    <property type="entry name" value="ATP-BINDING CASSETTE SUB-FAMILY B MEMBER 6"/>
    <property type="match status" value="1"/>
</dbReference>
<comment type="subcellular location">
    <subcellularLocation>
        <location evidence="1">Membrane</location>
        <topology evidence="1">Multi-pass membrane protein</topology>
    </subcellularLocation>
</comment>
<name>A0A6J6U7E8_9ZZZZ</name>
<keyword evidence="7" id="KW-0472">Membrane</keyword>
<keyword evidence="5" id="KW-0067">ATP-binding</keyword>
<dbReference type="InterPro" id="IPR027417">
    <property type="entry name" value="P-loop_NTPase"/>
</dbReference>